<dbReference type="Gene3D" id="3.30.590.10">
    <property type="entry name" value="Glutamine synthetase/guanido kinase, catalytic domain"/>
    <property type="match status" value="1"/>
</dbReference>
<dbReference type="FunFam" id="3.10.20.70:FF:000004">
    <property type="entry name" value="Glutamine synthetase"/>
    <property type="match status" value="1"/>
</dbReference>
<keyword evidence="14" id="KW-1185">Reference proteome</keyword>
<evidence type="ECO:0000256" key="7">
    <source>
        <dbReference type="ARBA" id="ARBA00049436"/>
    </source>
</evidence>
<feature type="domain" description="GS beta-grasp" evidence="11">
    <location>
        <begin position="21"/>
        <end position="102"/>
    </location>
</feature>
<dbReference type="PROSITE" id="PS00180">
    <property type="entry name" value="GLNA_1"/>
    <property type="match status" value="1"/>
</dbReference>
<evidence type="ECO:0000259" key="12">
    <source>
        <dbReference type="PROSITE" id="PS51987"/>
    </source>
</evidence>
<evidence type="ECO:0000256" key="6">
    <source>
        <dbReference type="ARBA" id="ARBA00022840"/>
    </source>
</evidence>
<reference evidence="13" key="1">
    <citation type="submission" date="2023-07" db="EMBL/GenBank/DDBJ databases">
        <authorList>
            <consortium name="AG Swart"/>
            <person name="Singh M."/>
            <person name="Singh A."/>
            <person name="Seah K."/>
            <person name="Emmerich C."/>
        </authorList>
    </citation>
    <scope>NUCLEOTIDE SEQUENCE</scope>
    <source>
        <strain evidence="13">DP1</strain>
    </source>
</reference>
<dbReference type="InterPro" id="IPR027303">
    <property type="entry name" value="Gln_synth_gly_rich_site"/>
</dbReference>
<dbReference type="InterPro" id="IPR027302">
    <property type="entry name" value="Gln_synth_N_conserv_site"/>
</dbReference>
<comment type="subunit">
    <text evidence="2">Homooctamer.</text>
</comment>
<dbReference type="GO" id="GO:0005737">
    <property type="term" value="C:cytoplasm"/>
    <property type="evidence" value="ECO:0007669"/>
    <property type="project" value="TreeGrafter"/>
</dbReference>
<dbReference type="InterPro" id="IPR050292">
    <property type="entry name" value="Glutamine_Synthetase"/>
</dbReference>
<dbReference type="SUPFAM" id="SSF55931">
    <property type="entry name" value="Glutamine synthetase/guanido kinase"/>
    <property type="match status" value="1"/>
</dbReference>
<name>A0AAD1UFT9_EUPCR</name>
<dbReference type="Proteomes" id="UP001295684">
    <property type="component" value="Unassembled WGS sequence"/>
</dbReference>
<dbReference type="InterPro" id="IPR014746">
    <property type="entry name" value="Gln_synth/guanido_kin_cat_dom"/>
</dbReference>
<dbReference type="PANTHER" id="PTHR20852">
    <property type="entry name" value="GLUTAMINE SYNTHETASE"/>
    <property type="match status" value="1"/>
</dbReference>
<feature type="domain" description="GS catalytic" evidence="12">
    <location>
        <begin position="103"/>
        <end position="386"/>
    </location>
</feature>
<dbReference type="GO" id="GO:0004356">
    <property type="term" value="F:glutamine synthetase activity"/>
    <property type="evidence" value="ECO:0007669"/>
    <property type="project" value="UniProtKB-EC"/>
</dbReference>
<organism evidence="13 14">
    <name type="scientific">Euplotes crassus</name>
    <dbReference type="NCBI Taxonomy" id="5936"/>
    <lineage>
        <taxon>Eukaryota</taxon>
        <taxon>Sar</taxon>
        <taxon>Alveolata</taxon>
        <taxon>Ciliophora</taxon>
        <taxon>Intramacronucleata</taxon>
        <taxon>Spirotrichea</taxon>
        <taxon>Hypotrichia</taxon>
        <taxon>Euplotida</taxon>
        <taxon>Euplotidae</taxon>
        <taxon>Moneuplotes</taxon>
    </lineage>
</organism>
<accession>A0AAD1UFT9</accession>
<dbReference type="InterPro" id="IPR036651">
    <property type="entry name" value="Gln_synt_N_sf"/>
</dbReference>
<evidence type="ECO:0000259" key="11">
    <source>
        <dbReference type="PROSITE" id="PS51986"/>
    </source>
</evidence>
<dbReference type="GO" id="GO:0006542">
    <property type="term" value="P:glutamine biosynthetic process"/>
    <property type="evidence" value="ECO:0007669"/>
    <property type="project" value="InterPro"/>
</dbReference>
<gene>
    <name evidence="13" type="ORF">ECRASSUSDP1_LOCUS9256</name>
</gene>
<evidence type="ECO:0000256" key="3">
    <source>
        <dbReference type="ARBA" id="ARBA00012937"/>
    </source>
</evidence>
<evidence type="ECO:0000256" key="9">
    <source>
        <dbReference type="RuleBase" id="RU000384"/>
    </source>
</evidence>
<dbReference type="EMBL" id="CAMPGE010009093">
    <property type="protein sequence ID" value="CAI2367967.1"/>
    <property type="molecule type" value="Genomic_DNA"/>
</dbReference>
<evidence type="ECO:0000256" key="8">
    <source>
        <dbReference type="PROSITE-ProRule" id="PRU01330"/>
    </source>
</evidence>
<evidence type="ECO:0000256" key="2">
    <source>
        <dbReference type="ARBA" id="ARBA00011823"/>
    </source>
</evidence>
<dbReference type="InterPro" id="IPR008147">
    <property type="entry name" value="Gln_synt_N"/>
</dbReference>
<dbReference type="Pfam" id="PF00120">
    <property type="entry name" value="Gln-synt_C"/>
    <property type="match status" value="1"/>
</dbReference>
<dbReference type="FunFam" id="3.30.590.10:FF:000004">
    <property type="entry name" value="Glutamine synthetase"/>
    <property type="match status" value="1"/>
</dbReference>
<dbReference type="InterPro" id="IPR008146">
    <property type="entry name" value="Gln_synth_cat_dom"/>
</dbReference>
<dbReference type="EC" id="6.3.1.2" evidence="3 10"/>
<dbReference type="GO" id="GO:0005524">
    <property type="term" value="F:ATP binding"/>
    <property type="evidence" value="ECO:0007669"/>
    <property type="project" value="UniProtKB-KW"/>
</dbReference>
<evidence type="ECO:0000256" key="1">
    <source>
        <dbReference type="ARBA" id="ARBA00009897"/>
    </source>
</evidence>
<dbReference type="AlphaFoldDB" id="A0AAD1UFT9"/>
<comment type="similarity">
    <text evidence="1 8 9">Belongs to the glutamine synthetase family.</text>
</comment>
<evidence type="ECO:0000313" key="13">
    <source>
        <dbReference type="EMBL" id="CAI2367967.1"/>
    </source>
</evidence>
<dbReference type="Gene3D" id="3.10.20.70">
    <property type="entry name" value="Glutamine synthetase, N-terminal domain"/>
    <property type="match status" value="1"/>
</dbReference>
<keyword evidence="5 10" id="KW-0547">Nucleotide-binding</keyword>
<comment type="catalytic activity">
    <reaction evidence="7 10">
        <text>L-glutamate + NH4(+) + ATP = L-glutamine + ADP + phosphate + H(+)</text>
        <dbReference type="Rhea" id="RHEA:16169"/>
        <dbReference type="ChEBI" id="CHEBI:15378"/>
        <dbReference type="ChEBI" id="CHEBI:28938"/>
        <dbReference type="ChEBI" id="CHEBI:29985"/>
        <dbReference type="ChEBI" id="CHEBI:30616"/>
        <dbReference type="ChEBI" id="CHEBI:43474"/>
        <dbReference type="ChEBI" id="CHEBI:58359"/>
        <dbReference type="ChEBI" id="CHEBI:456216"/>
        <dbReference type="EC" id="6.3.1.2"/>
    </reaction>
</comment>
<comment type="caution">
    <text evidence="13">The sequence shown here is derived from an EMBL/GenBank/DDBJ whole genome shotgun (WGS) entry which is preliminary data.</text>
</comment>
<dbReference type="PROSITE" id="PS51986">
    <property type="entry name" value="GS_BETA_GRASP"/>
    <property type="match status" value="1"/>
</dbReference>
<dbReference type="PROSITE" id="PS51987">
    <property type="entry name" value="GS_CATALYTIC"/>
    <property type="match status" value="1"/>
</dbReference>
<dbReference type="SUPFAM" id="SSF54368">
    <property type="entry name" value="Glutamine synthetase, N-terminal domain"/>
    <property type="match status" value="1"/>
</dbReference>
<dbReference type="SMART" id="SM01230">
    <property type="entry name" value="Gln-synt_C"/>
    <property type="match status" value="1"/>
</dbReference>
<proteinExistence type="inferred from homology"/>
<keyword evidence="6 10" id="KW-0067">ATP-binding</keyword>
<dbReference type="PROSITE" id="PS00181">
    <property type="entry name" value="GLNA_ATP"/>
    <property type="match status" value="1"/>
</dbReference>
<evidence type="ECO:0000256" key="5">
    <source>
        <dbReference type="ARBA" id="ARBA00022741"/>
    </source>
</evidence>
<sequence>MKQYYGVYSSNFCNWEQNDKIIAEYIWIDGTGINIRSKSRTLSGTVESISELPDWNFDGSSTQQASTEDSEVTIKPVAIFHDPFRGGDNILVMCATYVWADEERTKLRPANTNFRDFSLPIFEAAEGDHPWFGIEQEYYLFETNNAFTKKLLGWPEGGYPAKEGPYYCSVGASACHGRAIMDAHYRACLAAGVNISGTNAEVMLGQWEFQIGPCEGVTIGDHLWMARYLLGRIGEDFGISISYDPKPIKGDWAGAGCHTNFSTESMRQEGGIKEIYEAIEKLSEKQKEHMELYGEDNEKRLTGKNETCSIEKFTCGVGDRGASIRIPSNVEIEKKGYIEDRRPASNIDPYLVSSILVSTCVAGSEHEEALFTHFRKWKEERKELES</sequence>
<dbReference type="PANTHER" id="PTHR20852:SF57">
    <property type="entry name" value="GLUTAMINE SYNTHETASE 2 CYTOPLASMIC"/>
    <property type="match status" value="1"/>
</dbReference>
<protein>
    <recommendedName>
        <fullName evidence="3 10">Glutamine synthetase</fullName>
        <ecNumber evidence="3 10">6.3.1.2</ecNumber>
    </recommendedName>
</protein>
<dbReference type="Pfam" id="PF03951">
    <property type="entry name" value="Gln-synt_N"/>
    <property type="match status" value="1"/>
</dbReference>
<keyword evidence="4 10" id="KW-0436">Ligase</keyword>
<evidence type="ECO:0000256" key="10">
    <source>
        <dbReference type="RuleBase" id="RU004356"/>
    </source>
</evidence>
<evidence type="ECO:0000313" key="14">
    <source>
        <dbReference type="Proteomes" id="UP001295684"/>
    </source>
</evidence>
<evidence type="ECO:0000256" key="4">
    <source>
        <dbReference type="ARBA" id="ARBA00022598"/>
    </source>
</evidence>